<accession>A0A172U143</accession>
<dbReference type="Proteomes" id="UP000077177">
    <property type="component" value="Chromosome"/>
</dbReference>
<dbReference type="KEGG" id="fla:SY85_23375"/>
<feature type="transmembrane region" description="Helical" evidence="1">
    <location>
        <begin position="6"/>
        <end position="25"/>
    </location>
</feature>
<protein>
    <submittedName>
        <fullName evidence="2">Uncharacterized protein</fullName>
    </submittedName>
</protein>
<keyword evidence="1" id="KW-0812">Transmembrane</keyword>
<keyword evidence="3" id="KW-1185">Reference proteome</keyword>
<proteinExistence type="predicted"/>
<dbReference type="AlphaFoldDB" id="A0A172U143"/>
<evidence type="ECO:0000256" key="1">
    <source>
        <dbReference type="SAM" id="Phobius"/>
    </source>
</evidence>
<reference evidence="2 3" key="2">
    <citation type="journal article" date="2016" name="Int. J. Syst. Evol. Microbiol.">
        <title>Flavisolibacter tropicus sp. nov., isolated from tropical soil.</title>
        <authorList>
            <person name="Lee J.J."/>
            <person name="Kang M.S."/>
            <person name="Kim G.S."/>
            <person name="Lee C.S."/>
            <person name="Lim S."/>
            <person name="Lee J."/>
            <person name="Roh S.H."/>
            <person name="Kang H."/>
            <person name="Ha J.M."/>
            <person name="Bae S."/>
            <person name="Jung H.Y."/>
            <person name="Kim M.K."/>
        </authorList>
    </citation>
    <scope>NUCLEOTIDE SEQUENCE [LARGE SCALE GENOMIC DNA]</scope>
    <source>
        <strain evidence="2 3">LCS9</strain>
    </source>
</reference>
<dbReference type="STRING" id="1492898.SY85_23375"/>
<evidence type="ECO:0000313" key="2">
    <source>
        <dbReference type="EMBL" id="ANE52976.1"/>
    </source>
</evidence>
<gene>
    <name evidence="2" type="ORF">SY85_23375</name>
</gene>
<organism evidence="2 3">
    <name type="scientific">Flavisolibacter tropicus</name>
    <dbReference type="NCBI Taxonomy" id="1492898"/>
    <lineage>
        <taxon>Bacteria</taxon>
        <taxon>Pseudomonadati</taxon>
        <taxon>Bacteroidota</taxon>
        <taxon>Chitinophagia</taxon>
        <taxon>Chitinophagales</taxon>
        <taxon>Chitinophagaceae</taxon>
        <taxon>Flavisolibacter</taxon>
    </lineage>
</organism>
<evidence type="ECO:0000313" key="3">
    <source>
        <dbReference type="Proteomes" id="UP000077177"/>
    </source>
</evidence>
<keyword evidence="1" id="KW-1133">Transmembrane helix</keyword>
<keyword evidence="1" id="KW-0472">Membrane</keyword>
<dbReference type="EMBL" id="CP011390">
    <property type="protein sequence ID" value="ANE52976.1"/>
    <property type="molecule type" value="Genomic_DNA"/>
</dbReference>
<sequence length="74" mass="8630">MKPRFFIFPLLAINFILIASVFILYKQNKSFKSLNRELIIKNDSLLSVNIKPLPTKPLAQEAPIPQKKKKYKRS</sequence>
<name>A0A172U143_9BACT</name>
<reference evidence="3" key="1">
    <citation type="submission" date="2015-01" db="EMBL/GenBank/DDBJ databases">
        <title>Flavisolibacter sp./LCS9/ whole genome sequencing.</title>
        <authorList>
            <person name="Kim M.K."/>
            <person name="Srinivasan S."/>
            <person name="Lee J.-J."/>
        </authorList>
    </citation>
    <scope>NUCLEOTIDE SEQUENCE [LARGE SCALE GENOMIC DNA]</scope>
    <source>
        <strain evidence="3">LCS9</strain>
    </source>
</reference>